<dbReference type="VEuPathDB" id="FungiDB:CCM_01414"/>
<accession>G3J4Z3</accession>
<organism evidence="1 2">
    <name type="scientific">Cordyceps militaris (strain CM01)</name>
    <name type="common">Caterpillar fungus</name>
    <dbReference type="NCBI Taxonomy" id="983644"/>
    <lineage>
        <taxon>Eukaryota</taxon>
        <taxon>Fungi</taxon>
        <taxon>Dikarya</taxon>
        <taxon>Ascomycota</taxon>
        <taxon>Pezizomycotina</taxon>
        <taxon>Sordariomycetes</taxon>
        <taxon>Hypocreomycetidae</taxon>
        <taxon>Hypocreales</taxon>
        <taxon>Cordycipitaceae</taxon>
        <taxon>Cordyceps</taxon>
    </lineage>
</organism>
<dbReference type="KEGG" id="cmt:CCM_01414"/>
<proteinExistence type="predicted"/>
<dbReference type="OMA" id="ENSPAIC"/>
<evidence type="ECO:0000313" key="1">
    <source>
        <dbReference type="EMBL" id="EGX96756.1"/>
    </source>
</evidence>
<dbReference type="GeneID" id="18163445"/>
<sequence length="502" mass="54510">MALELPKAAPGQSTMSQVKSEWSLDLATREISRKLRGAELIVRAAELTNNGSFQLNILGEFETSIPKAELRKRCQTAWWLTRQSLPLVGVTLGSDQAFLKLLQSVDDAERWISETCLFEDNVTCEEVLLKQCRQISDVTTLTVILEPSSGRQGCVLNISHTLTSLDVYRIIDSFVSNLSARECDADFAQSFSPESASLLPRLPQSLSHAYTSQNADVTAAQRAEAMTIYERAQARWARPSIGIPTHAGHHTRASLMHNEHVRFPAALVAAALAAAKQHGVTLTALFFACITAGIQARYDGPPDDEADGGAHLVFSGNAKRWAAIRASERHAPVGMSILPGALWLDRADLCAGPADAAAQNVFALARTIQARQQQDLASQHIIGVYDELAPRAFQAAMGSSTPPPAVPAVSRPTLTSQGEFAKQAARGAAAARARLVHFRSGGRNTDPNVCFALYSFRGDMRCNLLFDGKYFDRDDVVGLMDNIMALFRRAAFSGENTTSSKI</sequence>
<gene>
    <name evidence="1" type="ORF">CCM_01414</name>
</gene>
<dbReference type="OrthoDB" id="3365682at2759"/>
<keyword evidence="2" id="KW-1185">Reference proteome</keyword>
<evidence type="ECO:0000313" key="2">
    <source>
        <dbReference type="Proteomes" id="UP000001610"/>
    </source>
</evidence>
<dbReference type="AlphaFoldDB" id="G3J4Z3"/>
<dbReference type="RefSeq" id="XP_006666633.1">
    <property type="nucleotide sequence ID" value="XM_006666570.1"/>
</dbReference>
<dbReference type="EMBL" id="JH126399">
    <property type="protein sequence ID" value="EGX96756.1"/>
    <property type="molecule type" value="Genomic_DNA"/>
</dbReference>
<dbReference type="InterPro" id="IPR023213">
    <property type="entry name" value="CAT-like_dom_sf"/>
</dbReference>
<dbReference type="eggNOG" id="ENOG502SHP3">
    <property type="taxonomic scope" value="Eukaryota"/>
</dbReference>
<name>G3J4Z3_CORMM</name>
<dbReference type="InParanoid" id="G3J4Z3"/>
<dbReference type="Gene3D" id="3.30.559.30">
    <property type="entry name" value="Nonribosomal peptide synthetase, condensation domain"/>
    <property type="match status" value="1"/>
</dbReference>
<dbReference type="PANTHER" id="PTHR42034:SF3">
    <property type="entry name" value="ACYL-COA-DEPENDENT ACYLTRANSFERASE MAC2"/>
    <property type="match status" value="1"/>
</dbReference>
<protein>
    <recommendedName>
        <fullName evidence="3">Condensation domain-containing protein</fullName>
    </recommendedName>
</protein>
<evidence type="ECO:0008006" key="3">
    <source>
        <dbReference type="Google" id="ProtNLM"/>
    </source>
</evidence>
<dbReference type="Proteomes" id="UP000001610">
    <property type="component" value="Unassembled WGS sequence"/>
</dbReference>
<dbReference type="HOGENOM" id="CLU_513899_0_0_1"/>
<dbReference type="Gene3D" id="3.30.559.10">
    <property type="entry name" value="Chloramphenicol acetyltransferase-like domain"/>
    <property type="match status" value="1"/>
</dbReference>
<reference evidence="1 2" key="1">
    <citation type="journal article" date="2011" name="Genome Biol.">
        <title>Genome sequence of the insect pathogenic fungus Cordyceps militaris, a valued traditional Chinese medicine.</title>
        <authorList>
            <person name="Zheng P."/>
            <person name="Xia Y."/>
            <person name="Xiao G."/>
            <person name="Xiong C."/>
            <person name="Hu X."/>
            <person name="Zhang S."/>
            <person name="Zheng H."/>
            <person name="Huang Y."/>
            <person name="Zhou Y."/>
            <person name="Wang S."/>
            <person name="Zhao G.P."/>
            <person name="Liu X."/>
            <person name="St Leger R.J."/>
            <person name="Wang C."/>
        </authorList>
    </citation>
    <scope>NUCLEOTIDE SEQUENCE [LARGE SCALE GENOMIC DNA]</scope>
    <source>
        <strain evidence="1 2">CM01</strain>
    </source>
</reference>
<dbReference type="PANTHER" id="PTHR42034">
    <property type="entry name" value="CHROMOSOME 7, WHOLE GENOME SHOTGUN SEQUENCE-RELATED"/>
    <property type="match status" value="1"/>
</dbReference>